<dbReference type="RefSeq" id="WP_328799750.1">
    <property type="nucleotide sequence ID" value="NZ_JAFBFH010000001.1"/>
</dbReference>
<reference evidence="2 3" key="1">
    <citation type="submission" date="2021-01" db="EMBL/GenBank/DDBJ databases">
        <title>Genomic Encyclopedia of Type Strains, Phase IV (KMG-IV): sequencing the most valuable type-strain genomes for metagenomic binning, comparative biology and taxonomic classification.</title>
        <authorList>
            <person name="Goeker M."/>
        </authorList>
    </citation>
    <scope>NUCLEOTIDE SEQUENCE [LARGE SCALE GENOMIC DNA]</scope>
    <source>
        <strain evidence="2 3">DSM 105453</strain>
    </source>
</reference>
<organism evidence="2 3">
    <name type="scientific">Siminovitchia thermophila</name>
    <dbReference type="NCBI Taxonomy" id="1245522"/>
    <lineage>
        <taxon>Bacteria</taxon>
        <taxon>Bacillati</taxon>
        <taxon>Bacillota</taxon>
        <taxon>Bacilli</taxon>
        <taxon>Bacillales</taxon>
        <taxon>Bacillaceae</taxon>
        <taxon>Siminovitchia</taxon>
    </lineage>
</organism>
<protein>
    <submittedName>
        <fullName evidence="2">DNA-binding Xre family transcriptional regulator</fullName>
    </submittedName>
</protein>
<sequence>MRETKISYMPLEILLLKKGKNKQYLREVLKIAPSTTSRISKNEIISLDIIKRICDHFDCQIQDVVQFVRVSEEEDEA</sequence>
<name>A0ABS2R071_9BACI</name>
<gene>
    <name evidence="2" type="ORF">JOC94_000009</name>
</gene>
<keyword evidence="3" id="KW-1185">Reference proteome</keyword>
<evidence type="ECO:0000259" key="1">
    <source>
        <dbReference type="Pfam" id="PF13443"/>
    </source>
</evidence>
<keyword evidence="2" id="KW-0238">DNA-binding</keyword>
<dbReference type="Proteomes" id="UP000823485">
    <property type="component" value="Unassembled WGS sequence"/>
</dbReference>
<dbReference type="InterPro" id="IPR001387">
    <property type="entry name" value="Cro/C1-type_HTH"/>
</dbReference>
<dbReference type="SUPFAM" id="SSF47413">
    <property type="entry name" value="lambda repressor-like DNA-binding domains"/>
    <property type="match status" value="1"/>
</dbReference>
<dbReference type="GO" id="GO:0003677">
    <property type="term" value="F:DNA binding"/>
    <property type="evidence" value="ECO:0007669"/>
    <property type="project" value="UniProtKB-KW"/>
</dbReference>
<dbReference type="EMBL" id="JAFBFH010000001">
    <property type="protein sequence ID" value="MBM7713043.1"/>
    <property type="molecule type" value="Genomic_DNA"/>
</dbReference>
<proteinExistence type="predicted"/>
<accession>A0ABS2R071</accession>
<comment type="caution">
    <text evidence="2">The sequence shown here is derived from an EMBL/GenBank/DDBJ whole genome shotgun (WGS) entry which is preliminary data.</text>
</comment>
<dbReference type="Pfam" id="PF13443">
    <property type="entry name" value="HTH_26"/>
    <property type="match status" value="1"/>
</dbReference>
<feature type="domain" description="HTH cro/C1-type" evidence="1">
    <location>
        <begin position="11"/>
        <end position="68"/>
    </location>
</feature>
<dbReference type="Gene3D" id="1.10.260.40">
    <property type="entry name" value="lambda repressor-like DNA-binding domains"/>
    <property type="match status" value="1"/>
</dbReference>
<evidence type="ECO:0000313" key="3">
    <source>
        <dbReference type="Proteomes" id="UP000823485"/>
    </source>
</evidence>
<dbReference type="InterPro" id="IPR010982">
    <property type="entry name" value="Lambda_DNA-bd_dom_sf"/>
</dbReference>
<evidence type="ECO:0000313" key="2">
    <source>
        <dbReference type="EMBL" id="MBM7713043.1"/>
    </source>
</evidence>